<evidence type="ECO:0008006" key="14">
    <source>
        <dbReference type="Google" id="ProtNLM"/>
    </source>
</evidence>
<organism evidence="11">
    <name type="scientific">Daphnia magna</name>
    <dbReference type="NCBI Taxonomy" id="35525"/>
    <lineage>
        <taxon>Eukaryota</taxon>
        <taxon>Metazoa</taxon>
        <taxon>Ecdysozoa</taxon>
        <taxon>Arthropoda</taxon>
        <taxon>Crustacea</taxon>
        <taxon>Branchiopoda</taxon>
        <taxon>Diplostraca</taxon>
        <taxon>Cladocera</taxon>
        <taxon>Anomopoda</taxon>
        <taxon>Daphniidae</taxon>
        <taxon>Daphnia</taxon>
    </lineage>
</organism>
<evidence type="ECO:0000313" key="12">
    <source>
        <dbReference type="EMBL" id="KZS14120.1"/>
    </source>
</evidence>
<dbReference type="SMART" id="SM00333">
    <property type="entry name" value="TUDOR"/>
    <property type="match status" value="2"/>
</dbReference>
<evidence type="ECO:0000256" key="6">
    <source>
        <dbReference type="PROSITE-ProRule" id="PRU00176"/>
    </source>
</evidence>
<feature type="domain" description="MYND-type" evidence="10">
    <location>
        <begin position="211"/>
        <end position="246"/>
    </location>
</feature>
<evidence type="ECO:0000313" key="11">
    <source>
        <dbReference type="EMBL" id="JAJ06130.1"/>
    </source>
</evidence>
<dbReference type="PROSITE" id="PS50102">
    <property type="entry name" value="RRM"/>
    <property type="match status" value="1"/>
</dbReference>
<keyword evidence="13" id="KW-1185">Reference proteome</keyword>
<dbReference type="Proteomes" id="UP000076858">
    <property type="component" value="Unassembled WGS sequence"/>
</dbReference>
<dbReference type="InterPro" id="IPR000504">
    <property type="entry name" value="RRM_dom"/>
</dbReference>
<dbReference type="SUPFAM" id="SSF54928">
    <property type="entry name" value="RNA-binding domain, RBD"/>
    <property type="match status" value="1"/>
</dbReference>
<evidence type="ECO:0000256" key="3">
    <source>
        <dbReference type="ARBA" id="ARBA00022833"/>
    </source>
</evidence>
<evidence type="ECO:0000256" key="7">
    <source>
        <dbReference type="SAM" id="MobiDB-lite"/>
    </source>
</evidence>
<keyword evidence="2 5" id="KW-0863">Zinc-finger</keyword>
<keyword evidence="4 6" id="KW-0694">RNA-binding</keyword>
<dbReference type="PANTHER" id="PTHR22948:SF72">
    <property type="entry name" value="TUDOR DOMAIN-CONTAINING PROTEIN"/>
    <property type="match status" value="1"/>
</dbReference>
<evidence type="ECO:0000259" key="8">
    <source>
        <dbReference type="PROSITE" id="PS50102"/>
    </source>
</evidence>
<evidence type="ECO:0000256" key="4">
    <source>
        <dbReference type="ARBA" id="ARBA00022884"/>
    </source>
</evidence>
<dbReference type="OrthoDB" id="6342911at2759"/>
<dbReference type="PROSITE" id="PS50865">
    <property type="entry name" value="ZF_MYND_2"/>
    <property type="match status" value="1"/>
</dbReference>
<dbReference type="Gene3D" id="2.40.50.90">
    <property type="match status" value="2"/>
</dbReference>
<evidence type="ECO:0000256" key="2">
    <source>
        <dbReference type="ARBA" id="ARBA00022771"/>
    </source>
</evidence>
<dbReference type="EMBL" id="GDIP01217272">
    <property type="protein sequence ID" value="JAJ06130.1"/>
    <property type="molecule type" value="Transcribed_RNA"/>
</dbReference>
<dbReference type="SUPFAM" id="SSF144232">
    <property type="entry name" value="HIT/MYND zinc finger-like"/>
    <property type="match status" value="1"/>
</dbReference>
<dbReference type="Gene3D" id="6.10.140.2220">
    <property type="match status" value="1"/>
</dbReference>
<dbReference type="GO" id="GO:0005737">
    <property type="term" value="C:cytoplasm"/>
    <property type="evidence" value="ECO:0007669"/>
    <property type="project" value="UniProtKB-ARBA"/>
</dbReference>
<dbReference type="Pfam" id="PF00567">
    <property type="entry name" value="TUDOR"/>
    <property type="match status" value="2"/>
</dbReference>
<dbReference type="InterPro" id="IPR035979">
    <property type="entry name" value="RBD_domain_sf"/>
</dbReference>
<dbReference type="GO" id="GO:0008270">
    <property type="term" value="F:zinc ion binding"/>
    <property type="evidence" value="ECO:0007669"/>
    <property type="project" value="UniProtKB-KW"/>
</dbReference>
<dbReference type="InterPro" id="IPR012677">
    <property type="entry name" value="Nucleotide-bd_a/b_plait_sf"/>
</dbReference>
<dbReference type="PANTHER" id="PTHR22948">
    <property type="entry name" value="TUDOR DOMAIN CONTAINING PROTEIN"/>
    <property type="match status" value="1"/>
</dbReference>
<feature type="domain" description="Tudor" evidence="9">
    <location>
        <begin position="545"/>
        <end position="603"/>
    </location>
</feature>
<protein>
    <recommendedName>
        <fullName evidence="14">Tudor domain-containing protein 1</fullName>
    </recommendedName>
</protein>
<feature type="region of interest" description="Disordered" evidence="7">
    <location>
        <begin position="375"/>
        <end position="429"/>
    </location>
</feature>
<evidence type="ECO:0000259" key="10">
    <source>
        <dbReference type="PROSITE" id="PS50865"/>
    </source>
</evidence>
<dbReference type="AlphaFoldDB" id="A0A0P4Z868"/>
<evidence type="ECO:0000256" key="5">
    <source>
        <dbReference type="PROSITE-ProRule" id="PRU00134"/>
    </source>
</evidence>
<dbReference type="SMART" id="SM00360">
    <property type="entry name" value="RRM"/>
    <property type="match status" value="1"/>
</dbReference>
<reference evidence="12 13" key="3">
    <citation type="submission" date="2016-03" db="EMBL/GenBank/DDBJ databases">
        <title>EvidentialGene: Evidence-directed Construction of Genes on Genomes.</title>
        <authorList>
            <person name="Gilbert D.G."/>
            <person name="Choi J.-H."/>
            <person name="Mockaitis K."/>
            <person name="Colbourne J."/>
            <person name="Pfrender M."/>
        </authorList>
    </citation>
    <scope>NUCLEOTIDE SEQUENCE [LARGE SCALE GENOMIC DNA]</scope>
    <source>
        <strain evidence="12 13">Xinb3</strain>
        <tissue evidence="12">Complete organism</tissue>
    </source>
</reference>
<dbReference type="Gene3D" id="3.30.70.330">
    <property type="match status" value="1"/>
</dbReference>
<evidence type="ECO:0000313" key="13">
    <source>
        <dbReference type="Proteomes" id="UP000076858"/>
    </source>
</evidence>
<dbReference type="STRING" id="35525.A0A0P4Z868"/>
<accession>A0A0P4Z868</accession>
<dbReference type="SUPFAM" id="SSF63748">
    <property type="entry name" value="Tudor/PWWP/MBT"/>
    <property type="match status" value="2"/>
</dbReference>
<dbReference type="InterPro" id="IPR050621">
    <property type="entry name" value="Tudor_domain_containing"/>
</dbReference>
<reference evidence="11" key="1">
    <citation type="submission" date="2015-10" db="EMBL/GenBank/DDBJ databases">
        <title>Daphnia magna gene sets from two clonal populations assembled and annotated with EvidentialGene.</title>
        <authorList>
            <person name="Gilbert D."/>
            <person name="Podicheti R."/>
            <person name="Orsini L."/>
            <person name="Colbourne J."/>
            <person name="Pfrender M."/>
        </authorList>
    </citation>
    <scope>NUCLEOTIDE SEQUENCE</scope>
</reference>
<reference evidence="11" key="2">
    <citation type="submission" date="2015-10" db="EMBL/GenBank/DDBJ databases">
        <authorList>
            <person name="Gilbert D.G."/>
        </authorList>
    </citation>
    <scope>NUCLEOTIDE SEQUENCE</scope>
</reference>
<proteinExistence type="predicted"/>
<sequence length="1016" mass="113900">MRQAYDRGISRQTMSRYQAHGEWEHYQPPIQEFPNSQDVRLGTKLCIPTSNLPYNMRPSRELYKLFINGIHSDTTENGLRHIFSNYGNPISIKLFRTNNNLHQPIAFVEFESQYEADNAIVALDGKPPLNWEVVYANRRLSGKIPHGDQDSVSLAIASVVGRQNGVVQAVGATTKSFYSRQSPCSIETESSLGIMHRKSVSPDMHVQCHLCHVCGKQASFVCTVCKVRYCSSGCQSRDWPTHQPVCKPPPALLQEFPRSGVSLKGVVSKPFHGSPDISSPLPQNERPLVATCDDQIYSNNYCLGHRENNDTFEVTSPDLYLIKRTHPLDQAETSMPLTPELSVAVHRNLDGRQETTNSVAAINMMDAIKSLSINKEHGRPESNGHSIDQQPSSQPRSPSANYKSDETSHAGTSQSNHDTPKNYLENGFAQDNSPVVANKLQCDFESSPVVTSRSFCSGNDSPKTAPVSPSCKVSQTRSSEAIKVYAKKFVSTQLKQQLDDPSEVNVCSAKSPDEFYVQFYRYRKMLEEIMASVASSAPNSDPLVNPVEGLPCLALFPEDRCWYRAEILKILPDGIGIRYVDFGNTILMPNTLEHLRMMEHSLAQHPFCAVKVKLANVLPVSGITWNSDVKKKFKELVENKPFLMDFVQMDADDMCVRLKNQDRSDFLSSLIQDKFVKSVEVLDELDQFSPAIEIPLPTPSRETVADVLKPSVVCSQVLEENGVFESKDQLENTEKKSISCVPKTLMKKNFPLTEAEFVKTSDRMEPYITENGLALYDIIENPQEPSENNVPKVSPSQVTEVGAFGFNPASLPSEGKISEDDTSDEFFYDDGPFLDLPEKESFQALIIKAEDPQLITLRVENNEISMKLTKLQEEIALYANGVACGYHPKLNEICVARFPGGRWYRAVCLNVIHDRQPTGTRYLCNQVDFGELNILDASKIRRAKKWMIDLLPYLAQQAVLEGTDSMEQMEPKLVERFAKILPENSVVDVNVVNRVDMSYVVRIPKVNATLSFERLL</sequence>
<name>A0A0P4Z868_9CRUS</name>
<dbReference type="CDD" id="cd00590">
    <property type="entry name" value="RRM_SF"/>
    <property type="match status" value="1"/>
</dbReference>
<dbReference type="InterPro" id="IPR035437">
    <property type="entry name" value="SNase_OB-fold_sf"/>
</dbReference>
<dbReference type="PROSITE" id="PS50304">
    <property type="entry name" value="TUDOR"/>
    <property type="match status" value="1"/>
</dbReference>
<evidence type="ECO:0000259" key="9">
    <source>
        <dbReference type="PROSITE" id="PS50304"/>
    </source>
</evidence>
<dbReference type="Pfam" id="PF00076">
    <property type="entry name" value="RRM_1"/>
    <property type="match status" value="1"/>
</dbReference>
<keyword evidence="1" id="KW-0479">Metal-binding</keyword>
<dbReference type="InterPro" id="IPR002893">
    <property type="entry name" value="Znf_MYND"/>
</dbReference>
<dbReference type="Pfam" id="PF01753">
    <property type="entry name" value="zf-MYND"/>
    <property type="match status" value="1"/>
</dbReference>
<feature type="domain" description="RRM" evidence="8">
    <location>
        <begin position="63"/>
        <end position="140"/>
    </location>
</feature>
<dbReference type="EMBL" id="LRGB01001005">
    <property type="protein sequence ID" value="KZS14120.1"/>
    <property type="molecule type" value="Genomic_DNA"/>
</dbReference>
<evidence type="ECO:0000256" key="1">
    <source>
        <dbReference type="ARBA" id="ARBA00022723"/>
    </source>
</evidence>
<keyword evidence="3" id="KW-0862">Zinc</keyword>
<feature type="compositionally biased region" description="Low complexity" evidence="7">
    <location>
        <begin position="389"/>
        <end position="399"/>
    </location>
</feature>
<gene>
    <name evidence="12" type="ORF">APZ42_020742</name>
</gene>
<dbReference type="GO" id="GO:0003723">
    <property type="term" value="F:RNA binding"/>
    <property type="evidence" value="ECO:0007669"/>
    <property type="project" value="UniProtKB-UniRule"/>
</dbReference>
<dbReference type="Gene3D" id="2.30.30.140">
    <property type="match status" value="2"/>
</dbReference>
<dbReference type="InterPro" id="IPR002999">
    <property type="entry name" value="Tudor"/>
</dbReference>